<reference evidence="3" key="1">
    <citation type="submission" date="2021-02" db="EMBL/GenBank/DDBJ databases">
        <authorList>
            <person name="Nowell W R."/>
        </authorList>
    </citation>
    <scope>NUCLEOTIDE SEQUENCE</scope>
</reference>
<dbReference type="EMBL" id="CAJNOH010000018">
    <property type="protein sequence ID" value="CAF0762549.1"/>
    <property type="molecule type" value="Genomic_DNA"/>
</dbReference>
<feature type="coiled-coil region" evidence="1">
    <location>
        <begin position="103"/>
        <end position="173"/>
    </location>
</feature>
<dbReference type="EMBL" id="CAJNOL010000119">
    <property type="protein sequence ID" value="CAF0862315.1"/>
    <property type="molecule type" value="Genomic_DNA"/>
</dbReference>
<feature type="coiled-coil region" evidence="1">
    <location>
        <begin position="636"/>
        <end position="670"/>
    </location>
</feature>
<proteinExistence type="predicted"/>
<evidence type="ECO:0000313" key="4">
    <source>
        <dbReference type="Proteomes" id="UP000663870"/>
    </source>
</evidence>
<evidence type="ECO:0000313" key="3">
    <source>
        <dbReference type="EMBL" id="CAF0862315.1"/>
    </source>
</evidence>
<sequence length="832" mass="101332">MSTTNELLSIVHDDYIVPLNVRYTDFLNALSEIHDETMQDRCYKYWMSLYRYFDCSMSNERVLMLEEKRIRNILHHLNIEIASYQSEIIYQIRDIFLQSHQVLADLYIKYNRKKNNLKKIEQIMNNLDNRIQKKKSENSIKTIFTTVSSSTSLKSMMETIDNLKLQIKNLHMTRGTFQIELNYKKAKVFSMQMQIFHIQQKIHKVEKELIDIQDKLTFNLKATHEQHDNQLNIHLQYKPNISILIDQDYLNIDHQLIKEQLNNEQNLSIELLKQNKKLNNILLYHMKILKMNENKQIQLNINNKNFIKIINIKQEQIEKEKDIKQEISQFLTELKIELKRKEYILSTHHHQNHIIELKHKRDQYLQNTTKHTFENFNQSKNIIKKNIHQEINHRLQLTIISYNLKQQINILENTTQHYVLLVKKQRQKVINYEKLHDKWILHININRSRLLELFNRINKIEQYIINTRNFFQQFNHIKLSLIPNILIFYNEMNLSIQQRRNKNNNTNDDKSSLNMKLYQMKKILHSNQIIFQQIKQNISFINKNHSILLNQILTIDKQRLHLIQYIDSLHNKYFVDEQQILNILKKFNNIKYTIDLNYQKFQQFTIEKQKIILFLLKKQHLIIFINEYIQLNESIRNKHQLSYNKLMNQIQQLRNKILDEIHKIKSFKKQYQPNIKQFIFHLQKELFEYKKKNNYLQHRIHQRHITQQILIASNNKPLIKEDNEQYRTNLQKKASSIIYRLICNTHYNIILHKRLDLLIQNTVLFYVIDQQSLKEFYIFYLNNAFDFYHLNNQLKASVAELRVFKNEILIYKQIYTNMKYSLKDYFSCLKNI</sequence>
<keyword evidence="4" id="KW-1185">Reference proteome</keyword>
<dbReference type="AlphaFoldDB" id="A0A813XA00"/>
<keyword evidence="1" id="KW-0175">Coiled coil</keyword>
<dbReference type="Proteomes" id="UP000663854">
    <property type="component" value="Unassembled WGS sequence"/>
</dbReference>
<comment type="caution">
    <text evidence="3">The sequence shown here is derived from an EMBL/GenBank/DDBJ whole genome shotgun (WGS) entry which is preliminary data.</text>
</comment>
<dbReference type="Proteomes" id="UP000663870">
    <property type="component" value="Unassembled WGS sequence"/>
</dbReference>
<evidence type="ECO:0000256" key="1">
    <source>
        <dbReference type="SAM" id="Coils"/>
    </source>
</evidence>
<evidence type="ECO:0000313" key="2">
    <source>
        <dbReference type="EMBL" id="CAF0762549.1"/>
    </source>
</evidence>
<organism evidence="3 4">
    <name type="scientific">Rotaria sordida</name>
    <dbReference type="NCBI Taxonomy" id="392033"/>
    <lineage>
        <taxon>Eukaryota</taxon>
        <taxon>Metazoa</taxon>
        <taxon>Spiralia</taxon>
        <taxon>Gnathifera</taxon>
        <taxon>Rotifera</taxon>
        <taxon>Eurotatoria</taxon>
        <taxon>Bdelloidea</taxon>
        <taxon>Philodinida</taxon>
        <taxon>Philodinidae</taxon>
        <taxon>Rotaria</taxon>
    </lineage>
</organism>
<protein>
    <submittedName>
        <fullName evidence="3">Uncharacterized protein</fullName>
    </submittedName>
</protein>
<accession>A0A813XA00</accession>
<name>A0A813XA00_9BILA</name>
<gene>
    <name evidence="3" type="ORF">JXQ802_LOCUS7251</name>
    <name evidence="2" type="ORF">PYM288_LOCUS2675</name>
</gene>